<evidence type="ECO:0000259" key="6">
    <source>
        <dbReference type="PROSITE" id="PS51501"/>
    </source>
</evidence>
<dbReference type="AlphaFoldDB" id="A0AAN6UG43"/>
<reference evidence="7" key="2">
    <citation type="submission" date="2023-05" db="EMBL/GenBank/DDBJ databases">
        <authorList>
            <consortium name="Lawrence Berkeley National Laboratory"/>
            <person name="Steindorff A."/>
            <person name="Hensen N."/>
            <person name="Bonometti L."/>
            <person name="Westerberg I."/>
            <person name="Brannstrom I.O."/>
            <person name="Guillou S."/>
            <person name="Cros-Aarteil S."/>
            <person name="Calhoun S."/>
            <person name="Haridas S."/>
            <person name="Kuo A."/>
            <person name="Mondo S."/>
            <person name="Pangilinan J."/>
            <person name="Riley R."/>
            <person name="Labutti K."/>
            <person name="Andreopoulos B."/>
            <person name="Lipzen A."/>
            <person name="Chen C."/>
            <person name="Yanf M."/>
            <person name="Daum C."/>
            <person name="Ng V."/>
            <person name="Clum A."/>
            <person name="Ohm R."/>
            <person name="Martin F."/>
            <person name="Silar P."/>
            <person name="Natvig D."/>
            <person name="Lalanne C."/>
            <person name="Gautier V."/>
            <person name="Ament-Velasquez S.L."/>
            <person name="Kruys A."/>
            <person name="Hutchinson M.I."/>
            <person name="Powell A.J."/>
            <person name="Barry K."/>
            <person name="Miller A.N."/>
            <person name="Grigoriev I.V."/>
            <person name="Debuchy R."/>
            <person name="Gladieux P."/>
            <person name="Thoren M.H."/>
            <person name="Johannesson H."/>
        </authorList>
    </citation>
    <scope>NUCLEOTIDE SEQUENCE</scope>
    <source>
        <strain evidence="7">CBS 123565</strain>
    </source>
</reference>
<evidence type="ECO:0000313" key="7">
    <source>
        <dbReference type="EMBL" id="KAK4132377.1"/>
    </source>
</evidence>
<proteinExistence type="predicted"/>
<dbReference type="GO" id="GO:0006457">
    <property type="term" value="P:protein folding"/>
    <property type="evidence" value="ECO:0007669"/>
    <property type="project" value="TreeGrafter"/>
</dbReference>
<dbReference type="PROSITE" id="PS51501">
    <property type="entry name" value="ZF_DNL"/>
    <property type="match status" value="1"/>
</dbReference>
<evidence type="ECO:0000256" key="3">
    <source>
        <dbReference type="ARBA" id="ARBA00022833"/>
    </source>
</evidence>
<evidence type="ECO:0000256" key="1">
    <source>
        <dbReference type="ARBA" id="ARBA00022723"/>
    </source>
</evidence>
<dbReference type="Proteomes" id="UP001304895">
    <property type="component" value="Unassembled WGS sequence"/>
</dbReference>
<evidence type="ECO:0000256" key="4">
    <source>
        <dbReference type="PROSITE-ProRule" id="PRU00834"/>
    </source>
</evidence>
<sequence length="242" mass="25940">MASKRAFTASMPCIARLSSPATRSLLPRRQLPVSLPSTAVRLITIPRPRNPSPFTTPSAQTTPTSSPSPTPTAPATANAVPQQTATTTTTTTSTTTTPPPETTPRPNITQQPHYELTFTCRPCSARSRHRVSKHGYHHGSVLIACPQCRNRHVISDHLRIFGDTAQTIEDILRDRGELIKKGTLGAGAAEDGEDLEFWEDGTSTPRDEGVAFGRPVGLEDGVGRDAVPGASFRSVRPGEKTG</sequence>
<dbReference type="InterPro" id="IPR024158">
    <property type="entry name" value="Mt_import_TIM15"/>
</dbReference>
<dbReference type="GO" id="GO:0008270">
    <property type="term" value="F:zinc ion binding"/>
    <property type="evidence" value="ECO:0007669"/>
    <property type="project" value="UniProtKB-KW"/>
</dbReference>
<dbReference type="GO" id="GO:0051087">
    <property type="term" value="F:protein-folding chaperone binding"/>
    <property type="evidence" value="ECO:0007669"/>
    <property type="project" value="TreeGrafter"/>
</dbReference>
<keyword evidence="8" id="KW-1185">Reference proteome</keyword>
<dbReference type="PANTHER" id="PTHR20922:SF13">
    <property type="entry name" value="DNL-TYPE ZINC FINGER PROTEIN"/>
    <property type="match status" value="1"/>
</dbReference>
<feature type="compositionally biased region" description="Low complexity" evidence="5">
    <location>
        <begin position="52"/>
        <end position="65"/>
    </location>
</feature>
<keyword evidence="1" id="KW-0479">Metal-binding</keyword>
<evidence type="ECO:0000256" key="5">
    <source>
        <dbReference type="SAM" id="MobiDB-lite"/>
    </source>
</evidence>
<keyword evidence="3" id="KW-0862">Zinc</keyword>
<gene>
    <name evidence="7" type="ORF">BT67DRAFT_425847</name>
</gene>
<keyword evidence="2 4" id="KW-0863">Zinc-finger</keyword>
<dbReference type="EMBL" id="MU853418">
    <property type="protein sequence ID" value="KAK4132377.1"/>
    <property type="molecule type" value="Genomic_DNA"/>
</dbReference>
<comment type="caution">
    <text evidence="7">The sequence shown here is derived from an EMBL/GenBank/DDBJ whole genome shotgun (WGS) entry which is preliminary data.</text>
</comment>
<dbReference type="Pfam" id="PF05180">
    <property type="entry name" value="zf-DNL"/>
    <property type="match status" value="1"/>
</dbReference>
<accession>A0AAN6UG43</accession>
<feature type="compositionally biased region" description="Low complexity" evidence="5">
    <location>
        <begin position="73"/>
        <end position="96"/>
    </location>
</feature>
<reference evidence="7" key="1">
    <citation type="journal article" date="2023" name="Mol. Phylogenet. Evol.">
        <title>Genome-scale phylogeny and comparative genomics of the fungal order Sordariales.</title>
        <authorList>
            <person name="Hensen N."/>
            <person name="Bonometti L."/>
            <person name="Westerberg I."/>
            <person name="Brannstrom I.O."/>
            <person name="Guillou S."/>
            <person name="Cros-Aarteil S."/>
            <person name="Calhoun S."/>
            <person name="Haridas S."/>
            <person name="Kuo A."/>
            <person name="Mondo S."/>
            <person name="Pangilinan J."/>
            <person name="Riley R."/>
            <person name="LaButti K."/>
            <person name="Andreopoulos B."/>
            <person name="Lipzen A."/>
            <person name="Chen C."/>
            <person name="Yan M."/>
            <person name="Daum C."/>
            <person name="Ng V."/>
            <person name="Clum A."/>
            <person name="Steindorff A."/>
            <person name="Ohm R.A."/>
            <person name="Martin F."/>
            <person name="Silar P."/>
            <person name="Natvig D.O."/>
            <person name="Lalanne C."/>
            <person name="Gautier V."/>
            <person name="Ament-Velasquez S.L."/>
            <person name="Kruys A."/>
            <person name="Hutchinson M.I."/>
            <person name="Powell A.J."/>
            <person name="Barry K."/>
            <person name="Miller A.N."/>
            <person name="Grigoriev I.V."/>
            <person name="Debuchy R."/>
            <person name="Gladieux P."/>
            <person name="Hiltunen Thoren M."/>
            <person name="Johannesson H."/>
        </authorList>
    </citation>
    <scope>NUCLEOTIDE SEQUENCE</scope>
    <source>
        <strain evidence="7">CBS 123565</strain>
    </source>
</reference>
<feature type="region of interest" description="Disordered" evidence="5">
    <location>
        <begin position="220"/>
        <end position="242"/>
    </location>
</feature>
<organism evidence="7 8">
    <name type="scientific">Trichocladium antarcticum</name>
    <dbReference type="NCBI Taxonomy" id="1450529"/>
    <lineage>
        <taxon>Eukaryota</taxon>
        <taxon>Fungi</taxon>
        <taxon>Dikarya</taxon>
        <taxon>Ascomycota</taxon>
        <taxon>Pezizomycotina</taxon>
        <taxon>Sordariomycetes</taxon>
        <taxon>Sordariomycetidae</taxon>
        <taxon>Sordariales</taxon>
        <taxon>Chaetomiaceae</taxon>
        <taxon>Trichocladium</taxon>
    </lineage>
</organism>
<protein>
    <submittedName>
        <fullName evidence="7">Zf-DNL-domain-containing protein</fullName>
    </submittedName>
</protein>
<dbReference type="PANTHER" id="PTHR20922">
    <property type="entry name" value="DNL-TYPE ZINC FINGER PROTEIN"/>
    <property type="match status" value="1"/>
</dbReference>
<dbReference type="GO" id="GO:0030150">
    <property type="term" value="P:protein import into mitochondrial matrix"/>
    <property type="evidence" value="ECO:0007669"/>
    <property type="project" value="TreeGrafter"/>
</dbReference>
<evidence type="ECO:0000256" key="2">
    <source>
        <dbReference type="ARBA" id="ARBA00022771"/>
    </source>
</evidence>
<dbReference type="InterPro" id="IPR007853">
    <property type="entry name" value="Znf_DNL-typ"/>
</dbReference>
<evidence type="ECO:0000313" key="8">
    <source>
        <dbReference type="Proteomes" id="UP001304895"/>
    </source>
</evidence>
<name>A0AAN6UG43_9PEZI</name>
<feature type="region of interest" description="Disordered" evidence="5">
    <location>
        <begin position="42"/>
        <end position="113"/>
    </location>
</feature>
<feature type="domain" description="DNL-type" evidence="6">
    <location>
        <begin position="109"/>
        <end position="204"/>
    </location>
</feature>
<dbReference type="GO" id="GO:0005739">
    <property type="term" value="C:mitochondrion"/>
    <property type="evidence" value="ECO:0007669"/>
    <property type="project" value="TreeGrafter"/>
</dbReference>
<dbReference type="GO" id="GO:0050821">
    <property type="term" value="P:protein stabilization"/>
    <property type="evidence" value="ECO:0007669"/>
    <property type="project" value="TreeGrafter"/>
</dbReference>